<dbReference type="InterPro" id="IPR052951">
    <property type="entry name" value="Tellurite_res_ion_channel"/>
</dbReference>
<sequence>MQEPSINPPFPVFSPSEEASVRNLPVNLFGSVMGLSGLALAWRLAHGSLGAPALVGEAIGAFAFAVFLLIALGYLTKLARHPKAVHAEFHHPVAGNFFGTIAISILLLSAVAEPYSAAVAHAIWTVGVVATFALSFVVVSRLLKGRVDASHALPAWLIPGVATLDIAVTGGHMPMGWAPELNLFAGAVGAVLALVLFAMIVSRLVHHDPLAAAMTPSLMILVAPFAVGFLAYSNIVGGIDRFGALLFYFALFMFAVVATKVFRRSVRFSPAWWTIGFPMAALVNAALKYAEFRANGPLWVLAAALLGALSLALAILTVRTARIALNGKLFT</sequence>
<dbReference type="RefSeq" id="WP_309901864.1">
    <property type="nucleotide sequence ID" value="NZ_JAVDRF010000004.1"/>
</dbReference>
<dbReference type="Pfam" id="PF03595">
    <property type="entry name" value="SLAC1"/>
    <property type="match status" value="1"/>
</dbReference>
<dbReference type="Gene3D" id="1.50.10.150">
    <property type="entry name" value="Voltage-dependent anion channel"/>
    <property type="match status" value="1"/>
</dbReference>
<protein>
    <submittedName>
        <fullName evidence="6">Tellurite resistance protein</fullName>
    </submittedName>
</protein>
<evidence type="ECO:0000256" key="1">
    <source>
        <dbReference type="ARBA" id="ARBA00004141"/>
    </source>
</evidence>
<name>A0ABU1NEE4_9BURK</name>
<feature type="transmembrane region" description="Helical" evidence="5">
    <location>
        <begin position="93"/>
        <end position="112"/>
    </location>
</feature>
<keyword evidence="3 5" id="KW-1133">Transmembrane helix</keyword>
<feature type="transmembrane region" description="Helical" evidence="5">
    <location>
        <begin position="296"/>
        <end position="318"/>
    </location>
</feature>
<dbReference type="PANTHER" id="PTHR37955:SF1">
    <property type="entry name" value="DEP DOMAIN-CONTAINING PROTEIN"/>
    <property type="match status" value="1"/>
</dbReference>
<evidence type="ECO:0000313" key="7">
    <source>
        <dbReference type="Proteomes" id="UP001184230"/>
    </source>
</evidence>
<dbReference type="InterPro" id="IPR038665">
    <property type="entry name" value="Voltage-dep_anion_channel_sf"/>
</dbReference>
<feature type="transmembrane region" description="Helical" evidence="5">
    <location>
        <begin position="51"/>
        <end position="72"/>
    </location>
</feature>
<feature type="transmembrane region" description="Helical" evidence="5">
    <location>
        <begin position="183"/>
        <end position="205"/>
    </location>
</feature>
<feature type="transmembrane region" description="Helical" evidence="5">
    <location>
        <begin position="217"/>
        <end position="236"/>
    </location>
</feature>
<proteinExistence type="predicted"/>
<feature type="transmembrane region" description="Helical" evidence="5">
    <location>
        <begin position="242"/>
        <end position="259"/>
    </location>
</feature>
<keyword evidence="7" id="KW-1185">Reference proteome</keyword>
<evidence type="ECO:0000256" key="3">
    <source>
        <dbReference type="ARBA" id="ARBA00022989"/>
    </source>
</evidence>
<evidence type="ECO:0000256" key="2">
    <source>
        <dbReference type="ARBA" id="ARBA00022692"/>
    </source>
</evidence>
<keyword evidence="2 5" id="KW-0812">Transmembrane</keyword>
<comment type="caution">
    <text evidence="6">The sequence shown here is derived from an EMBL/GenBank/DDBJ whole genome shotgun (WGS) entry which is preliminary data.</text>
</comment>
<evidence type="ECO:0000313" key="6">
    <source>
        <dbReference type="EMBL" id="MDR6536662.1"/>
    </source>
</evidence>
<dbReference type="EMBL" id="JAVDRF010000004">
    <property type="protein sequence ID" value="MDR6536662.1"/>
    <property type="molecule type" value="Genomic_DNA"/>
</dbReference>
<feature type="transmembrane region" description="Helical" evidence="5">
    <location>
        <begin position="271"/>
        <end position="290"/>
    </location>
</feature>
<gene>
    <name evidence="6" type="ORF">J2739_002435</name>
</gene>
<dbReference type="Proteomes" id="UP001184230">
    <property type="component" value="Unassembled WGS sequence"/>
</dbReference>
<accession>A0ABU1NEE4</accession>
<comment type="subcellular location">
    <subcellularLocation>
        <location evidence="1">Membrane</location>
        <topology evidence="1">Multi-pass membrane protein</topology>
    </subcellularLocation>
</comment>
<feature type="transmembrane region" description="Helical" evidence="5">
    <location>
        <begin position="118"/>
        <end position="143"/>
    </location>
</feature>
<dbReference type="CDD" id="cd09323">
    <property type="entry name" value="TDT_SLAC1_like"/>
    <property type="match status" value="1"/>
</dbReference>
<keyword evidence="4 5" id="KW-0472">Membrane</keyword>
<feature type="transmembrane region" description="Helical" evidence="5">
    <location>
        <begin position="155"/>
        <end position="177"/>
    </location>
</feature>
<organism evidence="6 7">
    <name type="scientific">Variovorax soli</name>
    <dbReference type="NCBI Taxonomy" id="376815"/>
    <lineage>
        <taxon>Bacteria</taxon>
        <taxon>Pseudomonadati</taxon>
        <taxon>Pseudomonadota</taxon>
        <taxon>Betaproteobacteria</taxon>
        <taxon>Burkholderiales</taxon>
        <taxon>Comamonadaceae</taxon>
        <taxon>Variovorax</taxon>
    </lineage>
</organism>
<reference evidence="6 7" key="1">
    <citation type="submission" date="2023-07" db="EMBL/GenBank/DDBJ databases">
        <title>Sorghum-associated microbial communities from plants grown in Nebraska, USA.</title>
        <authorList>
            <person name="Schachtman D."/>
        </authorList>
    </citation>
    <scope>NUCLEOTIDE SEQUENCE [LARGE SCALE GENOMIC DNA]</scope>
    <source>
        <strain evidence="6 7">DS1781</strain>
    </source>
</reference>
<dbReference type="InterPro" id="IPR004695">
    <property type="entry name" value="SLAC1/Mae1/Ssu1/TehA"/>
</dbReference>
<evidence type="ECO:0000256" key="5">
    <source>
        <dbReference type="SAM" id="Phobius"/>
    </source>
</evidence>
<dbReference type="PANTHER" id="PTHR37955">
    <property type="entry name" value="TELLURITE RESISTANCE PROTEIN TEHA"/>
    <property type="match status" value="1"/>
</dbReference>
<evidence type="ECO:0000256" key="4">
    <source>
        <dbReference type="ARBA" id="ARBA00023136"/>
    </source>
</evidence>